<name>A0A3A5MA49_9MICO</name>
<feature type="domain" description="Glutamine amidotransferase type-2" evidence="2">
    <location>
        <begin position="12"/>
        <end position="289"/>
    </location>
</feature>
<keyword evidence="4" id="KW-1185">Reference proteome</keyword>
<dbReference type="EMBL" id="QZVS01000092">
    <property type="protein sequence ID" value="RJT87007.1"/>
    <property type="molecule type" value="Genomic_DNA"/>
</dbReference>
<gene>
    <name evidence="3" type="ORF">D6T64_16320</name>
</gene>
<dbReference type="CDD" id="cd01908">
    <property type="entry name" value="YafJ"/>
    <property type="match status" value="1"/>
</dbReference>
<reference evidence="3 4" key="1">
    <citation type="submission" date="2018-09" db="EMBL/GenBank/DDBJ databases">
        <title>Novel species of Cryobacterium.</title>
        <authorList>
            <person name="Liu Q."/>
            <person name="Xin Y.-H."/>
        </authorList>
    </citation>
    <scope>NUCLEOTIDE SEQUENCE [LARGE SCALE GENOMIC DNA]</scope>
    <source>
        <strain evidence="3 4">Hh39</strain>
    </source>
</reference>
<dbReference type="PANTHER" id="PTHR42824:SF1">
    <property type="entry name" value="GLUTAMINE AMIDOTRANSFERASE YAFJ-RELATED"/>
    <property type="match status" value="1"/>
</dbReference>
<keyword evidence="3" id="KW-0808">Transferase</keyword>
<dbReference type="InterPro" id="IPR029055">
    <property type="entry name" value="Ntn_hydrolases_N"/>
</dbReference>
<proteinExistence type="predicted"/>
<dbReference type="PROSITE" id="PS51278">
    <property type="entry name" value="GATASE_TYPE_2"/>
    <property type="match status" value="1"/>
</dbReference>
<evidence type="ECO:0000313" key="4">
    <source>
        <dbReference type="Proteomes" id="UP000272015"/>
    </source>
</evidence>
<dbReference type="Proteomes" id="UP000272015">
    <property type="component" value="Unassembled WGS sequence"/>
</dbReference>
<evidence type="ECO:0000256" key="1">
    <source>
        <dbReference type="ARBA" id="ARBA00022962"/>
    </source>
</evidence>
<dbReference type="SUPFAM" id="SSF56235">
    <property type="entry name" value="N-terminal nucleophile aminohydrolases (Ntn hydrolases)"/>
    <property type="match status" value="1"/>
</dbReference>
<dbReference type="PANTHER" id="PTHR42824">
    <property type="entry name" value="GLUTAMINE AMIDOTRANSFERASE"/>
    <property type="match status" value="1"/>
</dbReference>
<dbReference type="InterPro" id="IPR017932">
    <property type="entry name" value="GATase_2_dom"/>
</dbReference>
<dbReference type="InterPro" id="IPR026869">
    <property type="entry name" value="EgtC-like"/>
</dbReference>
<comment type="caution">
    <text evidence="3">The sequence shown here is derived from an EMBL/GenBank/DDBJ whole genome shotgun (WGS) entry which is preliminary data.</text>
</comment>
<organism evidence="3 4">
    <name type="scientific">Cryobacterium melibiosiphilum</name>
    <dbReference type="NCBI Taxonomy" id="995039"/>
    <lineage>
        <taxon>Bacteria</taxon>
        <taxon>Bacillati</taxon>
        <taxon>Actinomycetota</taxon>
        <taxon>Actinomycetes</taxon>
        <taxon>Micrococcales</taxon>
        <taxon>Microbacteriaceae</taxon>
        <taxon>Cryobacterium</taxon>
    </lineage>
</organism>
<dbReference type="GO" id="GO:0016740">
    <property type="term" value="F:transferase activity"/>
    <property type="evidence" value="ECO:0007669"/>
    <property type="project" value="UniProtKB-KW"/>
</dbReference>
<evidence type="ECO:0000259" key="2">
    <source>
        <dbReference type="PROSITE" id="PS51278"/>
    </source>
</evidence>
<keyword evidence="1 3" id="KW-0315">Glutamine amidotransferase</keyword>
<protein>
    <submittedName>
        <fullName evidence="3">Class II glutamine amidotransferase</fullName>
    </submittedName>
</protein>
<dbReference type="Pfam" id="PF13230">
    <property type="entry name" value="GATase_4"/>
    <property type="match status" value="1"/>
</dbReference>
<sequence length="289" mass="31154">MNHGEDERFDMCRLLGYAAPVPVTTRSVLSGNQSAVFQDMTQLHKDGWGSAWLAADQHTPGEHSTADALTTVHKQRSPETGAGSLDLTQALAERLSSAQIVHLRMATDGMACHAENTHPFLVDGLAFAHNGSLMPAETIDAFVEPSILAGLRGDTDSERYFAVIRSKIAAGHTLFDAVCDTVAELRPLFPDASMNALILSHDALIAVHASADAEVPHDLFDASGLSEADLPQDHRTAYYLMRQRRLDDGTMIFASSGLDIVGWEPLPAESVTRVDLATLATETRVLSPV</sequence>
<dbReference type="Gene3D" id="3.60.20.10">
    <property type="entry name" value="Glutamine Phosphoribosylpyrophosphate, subunit 1, domain 1"/>
    <property type="match status" value="1"/>
</dbReference>
<dbReference type="AlphaFoldDB" id="A0A3A5MA49"/>
<evidence type="ECO:0000313" key="3">
    <source>
        <dbReference type="EMBL" id="RJT87007.1"/>
    </source>
</evidence>
<accession>A0A3A5MA49</accession>